<dbReference type="HOGENOM" id="CLU_2185824_0_0_1"/>
<accession>A0A022VUM9</accession>
<evidence type="ECO:0000313" key="1">
    <source>
        <dbReference type="EMBL" id="EZF49634.1"/>
    </source>
</evidence>
<proteinExistence type="predicted"/>
<sequence>MAGRLDAESNDIAAQITDYNSTECEQTALARPDWRGQQNLHASYSFVLPEGSDFEDETRYSLHVLGTMEYMAHSPLCSGDAVRILLFRVSILIQSFLPLGREGIHLYEQ</sequence>
<name>A0A022VUM9_TRIRU</name>
<dbReference type="Proteomes" id="UP000023758">
    <property type="component" value="Unassembled WGS sequence"/>
</dbReference>
<dbReference type="EMBL" id="KK207900">
    <property type="protein sequence ID" value="EZF49634.1"/>
    <property type="molecule type" value="Genomic_DNA"/>
</dbReference>
<gene>
    <name evidence="1" type="ORF">H103_06843</name>
</gene>
<protein>
    <submittedName>
        <fullName evidence="1">Uncharacterized protein</fullName>
    </submittedName>
</protein>
<reference evidence="1" key="1">
    <citation type="submission" date="2014-02" db="EMBL/GenBank/DDBJ databases">
        <title>The Genome Sequence of Trichophyton rubrum (morphotype fischeri) CBS 288.86.</title>
        <authorList>
            <consortium name="The Broad Institute Genomics Platform"/>
            <person name="Cuomo C.A."/>
            <person name="White T.C."/>
            <person name="Graser Y."/>
            <person name="Martinez-Rossi N."/>
            <person name="Heitman J."/>
            <person name="Young S.K."/>
            <person name="Zeng Q."/>
            <person name="Gargeya S."/>
            <person name="Abouelleil A."/>
            <person name="Alvarado L."/>
            <person name="Chapman S.B."/>
            <person name="Gainer-Dewar J."/>
            <person name="Goldberg J."/>
            <person name="Griggs A."/>
            <person name="Gujja S."/>
            <person name="Hansen M."/>
            <person name="Howarth C."/>
            <person name="Imamovic A."/>
            <person name="Larimer J."/>
            <person name="Martinez D."/>
            <person name="Murphy C."/>
            <person name="Pearson M.D."/>
            <person name="Persinoti G."/>
            <person name="Poon T."/>
            <person name="Priest M."/>
            <person name="Roberts A.D."/>
            <person name="Saif S."/>
            <person name="Shea T.D."/>
            <person name="Sykes S.N."/>
            <person name="Wortman J."/>
            <person name="Nusbaum C."/>
            <person name="Birren B."/>
        </authorList>
    </citation>
    <scope>NUCLEOTIDE SEQUENCE [LARGE SCALE GENOMIC DNA]</scope>
    <source>
        <strain evidence="1">CBS 288.86</strain>
    </source>
</reference>
<organism evidence="1">
    <name type="scientific">Trichophyton rubrum CBS 288.86</name>
    <dbReference type="NCBI Taxonomy" id="1215330"/>
    <lineage>
        <taxon>Eukaryota</taxon>
        <taxon>Fungi</taxon>
        <taxon>Dikarya</taxon>
        <taxon>Ascomycota</taxon>
        <taxon>Pezizomycotina</taxon>
        <taxon>Eurotiomycetes</taxon>
        <taxon>Eurotiomycetidae</taxon>
        <taxon>Onygenales</taxon>
        <taxon>Arthrodermataceae</taxon>
        <taxon>Trichophyton</taxon>
    </lineage>
</organism>
<dbReference type="AlphaFoldDB" id="A0A022VUM9"/>